<gene>
    <name evidence="2" type="ORF">HINF_LOCUS59008</name>
    <name evidence="1" type="ORF">HINF_LOCUS8592</name>
</gene>
<reference evidence="1" key="1">
    <citation type="submission" date="2023-06" db="EMBL/GenBank/DDBJ databases">
        <authorList>
            <person name="Kurt Z."/>
        </authorList>
    </citation>
    <scope>NUCLEOTIDE SEQUENCE</scope>
</reference>
<sequence length="105" mass="12370">MPLHHIVSRNLAVVDRERVQLRVYVNNQIDIIETNPKYTGNYLNSTQLHLSMFLMPQMATWNFISLHRSVCRQGTLKIAVQQQKYLLDNLLPTLFIEIMKTVLCW</sequence>
<evidence type="ECO:0000313" key="1">
    <source>
        <dbReference type="EMBL" id="CAI9920947.1"/>
    </source>
</evidence>
<comment type="caution">
    <text evidence="1">The sequence shown here is derived from an EMBL/GenBank/DDBJ whole genome shotgun (WGS) entry which is preliminary data.</text>
</comment>
<dbReference type="Proteomes" id="UP001642409">
    <property type="component" value="Unassembled WGS sequence"/>
</dbReference>
<proteinExistence type="predicted"/>
<dbReference type="AlphaFoldDB" id="A0AA86NJ21"/>
<organism evidence="1">
    <name type="scientific">Hexamita inflata</name>
    <dbReference type="NCBI Taxonomy" id="28002"/>
    <lineage>
        <taxon>Eukaryota</taxon>
        <taxon>Metamonada</taxon>
        <taxon>Diplomonadida</taxon>
        <taxon>Hexamitidae</taxon>
        <taxon>Hexamitinae</taxon>
        <taxon>Hexamita</taxon>
    </lineage>
</organism>
<evidence type="ECO:0000313" key="3">
    <source>
        <dbReference type="Proteomes" id="UP001642409"/>
    </source>
</evidence>
<evidence type="ECO:0000313" key="2">
    <source>
        <dbReference type="EMBL" id="CAL6078653.1"/>
    </source>
</evidence>
<name>A0AA86NJ21_9EUKA</name>
<keyword evidence="3" id="KW-1185">Reference proteome</keyword>
<reference evidence="2 3" key="2">
    <citation type="submission" date="2024-07" db="EMBL/GenBank/DDBJ databases">
        <authorList>
            <person name="Akdeniz Z."/>
        </authorList>
    </citation>
    <scope>NUCLEOTIDE SEQUENCE [LARGE SCALE GENOMIC DNA]</scope>
</reference>
<dbReference type="EMBL" id="CAXDID020000335">
    <property type="protein sequence ID" value="CAL6078653.1"/>
    <property type="molecule type" value="Genomic_DNA"/>
</dbReference>
<protein>
    <submittedName>
        <fullName evidence="2">Hypothetical_protein</fullName>
    </submittedName>
</protein>
<dbReference type="EMBL" id="CATOUU010000205">
    <property type="protein sequence ID" value="CAI9920947.1"/>
    <property type="molecule type" value="Genomic_DNA"/>
</dbReference>
<accession>A0AA86NJ21</accession>